<dbReference type="InterPro" id="IPR008271">
    <property type="entry name" value="Ser/Thr_kinase_AS"/>
</dbReference>
<dbReference type="InterPro" id="IPR011009">
    <property type="entry name" value="Kinase-like_dom_sf"/>
</dbReference>
<dbReference type="AlphaFoldDB" id="A0ABD1IME4"/>
<keyword evidence="2 16" id="KW-0723">Serine/threonine-protein kinase</keyword>
<dbReference type="Gene3D" id="1.10.510.10">
    <property type="entry name" value="Transferase(Phosphotransferase) domain 1"/>
    <property type="match status" value="1"/>
</dbReference>
<evidence type="ECO:0000313" key="17">
    <source>
        <dbReference type="Proteomes" id="UP001567538"/>
    </source>
</evidence>
<evidence type="ECO:0000256" key="13">
    <source>
        <dbReference type="SAM" id="Phobius"/>
    </source>
</evidence>
<dbReference type="EMBL" id="JBEAFC010000001">
    <property type="protein sequence ID" value="KAL1569884.1"/>
    <property type="molecule type" value="Genomic_DNA"/>
</dbReference>
<feature type="binding site" evidence="12">
    <location>
        <position position="314"/>
    </location>
    <ligand>
        <name>ATP</name>
        <dbReference type="ChEBI" id="CHEBI:30616"/>
    </ligand>
</feature>
<keyword evidence="3 16" id="KW-0808">Transferase</keyword>
<feature type="domain" description="Protein kinase" evidence="15">
    <location>
        <begin position="286"/>
        <end position="571"/>
    </location>
</feature>
<accession>A0ABD1IME4</accession>
<evidence type="ECO:0000256" key="2">
    <source>
        <dbReference type="ARBA" id="ARBA00022527"/>
    </source>
</evidence>
<evidence type="ECO:0000256" key="7">
    <source>
        <dbReference type="ARBA" id="ARBA00022777"/>
    </source>
</evidence>
<comment type="subcellular location">
    <subcellularLocation>
        <location evidence="1">Membrane</location>
        <topology evidence="1">Single-pass membrane protein</topology>
    </subcellularLocation>
</comment>
<sequence length="574" mass="64511">MYNPIVIIFSVSLLMRLASPIKDCQIQTCNGLVIKRPFWIPGLQEPGCGSIGFNVACKENRPLIQINGTGFIIIDIFYKNASFLLAQSRVSDPNVGCVAPQRNFSVDRTPFEYGLSTTDLFFLYNCKTPYDRETYDVGCASNTTGHYSFAVFHLELLQHWNYSARSCQAPVNAAVEADDVGRLVNMTYVEILKKGFVLQWGEHDCDGCHAGYAGSRLNFGVKICIGIGAALITLIVCAIFSIYYHKFKTNHTTSSQSYSLSMSKDLEMAGVHIFHYSELEQATDHFNPKEELGDGGYGAVFKGKLKDGRDVAVKRLYEHHYRRIDQFVNEVEIVTKLRHKNLVTLYGCTTCHSRELLLIYEYIPRGTLAEHIQGERTELESDSMLMSWRCRLSVATETAGALAYLHSVGVVHRDVKTSNILIDNDFHAKLADFGLSRVIPTDTTHVSTGPQGTPGYVDPEYNELYRLTEKSDVYSFGVVLVELISSKPAIDFTRKIDEINLSSMAMKKIQDGEVGELVDPNLGFESDEKVREMILGVAELAFRCLQNRRDLRPSMEDVAIVLKDIQRMDVMDIQ</sequence>
<dbReference type="PANTHER" id="PTHR46008">
    <property type="entry name" value="LEAF RUST 10 DISEASE-RESISTANCE LOCUS RECEPTOR-LIKE PROTEIN KINASE-LIKE 1.4"/>
    <property type="match status" value="1"/>
</dbReference>
<evidence type="ECO:0000256" key="3">
    <source>
        <dbReference type="ARBA" id="ARBA00022679"/>
    </source>
</evidence>
<evidence type="ECO:0000256" key="4">
    <source>
        <dbReference type="ARBA" id="ARBA00022692"/>
    </source>
</evidence>
<keyword evidence="6 12" id="KW-0547">Nucleotide-binding</keyword>
<dbReference type="PANTHER" id="PTHR46008:SF2">
    <property type="entry name" value="LEAF RUST 10 DISEASE-RESISTANCE LOCUS RECEPTOR-LIKE PROTEIN KINASE-LIKE 1.4"/>
    <property type="match status" value="1"/>
</dbReference>
<dbReference type="InterPro" id="IPR025287">
    <property type="entry name" value="WAK_GUB"/>
</dbReference>
<keyword evidence="10 13" id="KW-0472">Membrane</keyword>
<dbReference type="EC" id="2.7.11.1" evidence="16"/>
<dbReference type="PROSITE" id="PS00108">
    <property type="entry name" value="PROTEIN_KINASE_ST"/>
    <property type="match status" value="1"/>
</dbReference>
<reference evidence="16 17" key="1">
    <citation type="submission" date="2024-06" db="EMBL/GenBank/DDBJ databases">
        <title>A chromosome level genome sequence of Diviner's sage (Salvia divinorum).</title>
        <authorList>
            <person name="Ford S.A."/>
            <person name="Ro D.-K."/>
            <person name="Ness R.W."/>
            <person name="Phillips M.A."/>
        </authorList>
    </citation>
    <scope>NUCLEOTIDE SEQUENCE [LARGE SCALE GENOMIC DNA]</scope>
    <source>
        <strain evidence="16">SAF-2024a</strain>
        <tissue evidence="16">Leaf</tissue>
    </source>
</reference>
<gene>
    <name evidence="16" type="ORF">AAHA92_01304</name>
</gene>
<evidence type="ECO:0000256" key="12">
    <source>
        <dbReference type="PROSITE-ProRule" id="PRU10141"/>
    </source>
</evidence>
<dbReference type="FunFam" id="1.10.510.10:FF:000161">
    <property type="entry name" value="Wall-associated receptor kinase-like 20"/>
    <property type="match status" value="1"/>
</dbReference>
<keyword evidence="5 14" id="KW-0732">Signal</keyword>
<evidence type="ECO:0000313" key="16">
    <source>
        <dbReference type="EMBL" id="KAL1569884.1"/>
    </source>
</evidence>
<feature type="transmembrane region" description="Helical" evidence="13">
    <location>
        <begin position="225"/>
        <end position="244"/>
    </location>
</feature>
<dbReference type="Pfam" id="PF13947">
    <property type="entry name" value="GUB_WAK_bind"/>
    <property type="match status" value="1"/>
</dbReference>
<dbReference type="SUPFAM" id="SSF56112">
    <property type="entry name" value="Protein kinase-like (PK-like)"/>
    <property type="match status" value="1"/>
</dbReference>
<evidence type="ECO:0000256" key="5">
    <source>
        <dbReference type="ARBA" id="ARBA00022729"/>
    </source>
</evidence>
<dbReference type="InterPro" id="IPR017441">
    <property type="entry name" value="Protein_kinase_ATP_BS"/>
</dbReference>
<evidence type="ECO:0000259" key="15">
    <source>
        <dbReference type="PROSITE" id="PS50011"/>
    </source>
</evidence>
<dbReference type="InterPro" id="IPR000719">
    <property type="entry name" value="Prot_kinase_dom"/>
</dbReference>
<feature type="chain" id="PRO_5044811492" evidence="14">
    <location>
        <begin position="21"/>
        <end position="574"/>
    </location>
</feature>
<evidence type="ECO:0000256" key="10">
    <source>
        <dbReference type="ARBA" id="ARBA00023136"/>
    </source>
</evidence>
<dbReference type="Pfam" id="PF00069">
    <property type="entry name" value="Pkinase"/>
    <property type="match status" value="1"/>
</dbReference>
<dbReference type="GO" id="GO:0005886">
    <property type="term" value="C:plasma membrane"/>
    <property type="evidence" value="ECO:0007669"/>
    <property type="project" value="UniProtKB-ARBA"/>
</dbReference>
<evidence type="ECO:0000256" key="9">
    <source>
        <dbReference type="ARBA" id="ARBA00022989"/>
    </source>
</evidence>
<evidence type="ECO:0000256" key="1">
    <source>
        <dbReference type="ARBA" id="ARBA00004167"/>
    </source>
</evidence>
<name>A0ABD1IME4_SALDI</name>
<evidence type="ECO:0000256" key="14">
    <source>
        <dbReference type="SAM" id="SignalP"/>
    </source>
</evidence>
<dbReference type="GO" id="GO:0004674">
    <property type="term" value="F:protein serine/threonine kinase activity"/>
    <property type="evidence" value="ECO:0007669"/>
    <property type="project" value="UniProtKB-KW"/>
</dbReference>
<dbReference type="PROSITE" id="PS50011">
    <property type="entry name" value="PROTEIN_KINASE_DOM"/>
    <property type="match status" value="1"/>
</dbReference>
<protein>
    <submittedName>
        <fullName evidence="16">Non-specific serine/threonine protein kinase</fullName>
        <ecNumber evidence="16">2.7.11.1</ecNumber>
    </submittedName>
</protein>
<keyword evidence="11" id="KW-0325">Glycoprotein</keyword>
<dbReference type="Proteomes" id="UP001567538">
    <property type="component" value="Unassembled WGS sequence"/>
</dbReference>
<feature type="signal peptide" evidence="14">
    <location>
        <begin position="1"/>
        <end position="20"/>
    </location>
</feature>
<dbReference type="GO" id="GO:0005524">
    <property type="term" value="F:ATP binding"/>
    <property type="evidence" value="ECO:0007669"/>
    <property type="project" value="UniProtKB-UniRule"/>
</dbReference>
<organism evidence="16 17">
    <name type="scientific">Salvia divinorum</name>
    <name type="common">Maria pastora</name>
    <name type="synonym">Diviner's sage</name>
    <dbReference type="NCBI Taxonomy" id="28513"/>
    <lineage>
        <taxon>Eukaryota</taxon>
        <taxon>Viridiplantae</taxon>
        <taxon>Streptophyta</taxon>
        <taxon>Embryophyta</taxon>
        <taxon>Tracheophyta</taxon>
        <taxon>Spermatophyta</taxon>
        <taxon>Magnoliopsida</taxon>
        <taxon>eudicotyledons</taxon>
        <taxon>Gunneridae</taxon>
        <taxon>Pentapetalae</taxon>
        <taxon>asterids</taxon>
        <taxon>lamiids</taxon>
        <taxon>Lamiales</taxon>
        <taxon>Lamiaceae</taxon>
        <taxon>Nepetoideae</taxon>
        <taxon>Mentheae</taxon>
        <taxon>Salviinae</taxon>
        <taxon>Salvia</taxon>
        <taxon>Salvia subgen. Calosphace</taxon>
    </lineage>
</organism>
<proteinExistence type="predicted"/>
<evidence type="ECO:0000256" key="8">
    <source>
        <dbReference type="ARBA" id="ARBA00022840"/>
    </source>
</evidence>
<evidence type="ECO:0000256" key="6">
    <source>
        <dbReference type="ARBA" id="ARBA00022741"/>
    </source>
</evidence>
<keyword evidence="7 16" id="KW-0418">Kinase</keyword>
<dbReference type="PROSITE" id="PS00107">
    <property type="entry name" value="PROTEIN_KINASE_ATP"/>
    <property type="match status" value="1"/>
</dbReference>
<keyword evidence="8 12" id="KW-0067">ATP-binding</keyword>
<dbReference type="Gene3D" id="3.30.200.20">
    <property type="entry name" value="Phosphorylase Kinase, domain 1"/>
    <property type="match status" value="1"/>
</dbReference>
<keyword evidence="9 13" id="KW-1133">Transmembrane helix</keyword>
<evidence type="ECO:0000256" key="11">
    <source>
        <dbReference type="ARBA" id="ARBA00023180"/>
    </source>
</evidence>
<comment type="caution">
    <text evidence="16">The sequence shown here is derived from an EMBL/GenBank/DDBJ whole genome shotgun (WGS) entry which is preliminary data.</text>
</comment>
<keyword evidence="17" id="KW-1185">Reference proteome</keyword>
<keyword evidence="4 13" id="KW-0812">Transmembrane</keyword>
<dbReference type="SMART" id="SM00220">
    <property type="entry name" value="S_TKc"/>
    <property type="match status" value="1"/>
</dbReference>